<evidence type="ECO:0000313" key="5">
    <source>
        <dbReference type="Proteomes" id="UP000307999"/>
    </source>
</evidence>
<dbReference type="PANTHER" id="PTHR42911">
    <property type="entry name" value="MODULATOR OF FTSH PROTEASE HFLC"/>
    <property type="match status" value="1"/>
</dbReference>
<keyword evidence="5" id="KW-1185">Reference proteome</keyword>
<keyword evidence="2" id="KW-0812">Transmembrane</keyword>
<evidence type="ECO:0000256" key="2">
    <source>
        <dbReference type="SAM" id="Phobius"/>
    </source>
</evidence>
<evidence type="ECO:0000313" key="4">
    <source>
        <dbReference type="EMBL" id="TKB42974.1"/>
    </source>
</evidence>
<proteinExistence type="predicted"/>
<organism evidence="4 5">
    <name type="scientific">Thalassotalea mangrovi</name>
    <dbReference type="NCBI Taxonomy" id="2572245"/>
    <lineage>
        <taxon>Bacteria</taxon>
        <taxon>Pseudomonadati</taxon>
        <taxon>Pseudomonadota</taxon>
        <taxon>Gammaproteobacteria</taxon>
        <taxon>Alteromonadales</taxon>
        <taxon>Colwelliaceae</taxon>
        <taxon>Thalassotalea</taxon>
    </lineage>
</organism>
<evidence type="ECO:0000256" key="1">
    <source>
        <dbReference type="ARBA" id="ARBA00004167"/>
    </source>
</evidence>
<dbReference type="OrthoDB" id="9148958at2"/>
<dbReference type="GO" id="GO:0016020">
    <property type="term" value="C:membrane"/>
    <property type="evidence" value="ECO:0007669"/>
    <property type="project" value="UniProtKB-SubCell"/>
</dbReference>
<sequence>MLVHSSFAGTASKLKRNSLVKRHKNNKDKTLRVSNILSGIFSILILIIIFSSWFIIDTGHVAVKKTVGTVDLDEVSAGLNWKLPIFTQAYEFSAKEIAIDFNDLRPKARDNLRLQDLDISIFYKVQADQIAETMVKYAASYREGPDALLPAYNIVYREGRDVIYEEVTKIDSLDLHRNRDRLRSGISMELQKKLDDKDPGIFTITRVAIRALNTDPTIEAAIQKAVQAQKTLEAKKVEVEIAGKDAEIEIARARGIAEANAIINSSLTPEYLQHELNEALKQFANNEGQVVVIPANMQGMSMILDRKSP</sequence>
<dbReference type="Pfam" id="PF01145">
    <property type="entry name" value="Band_7"/>
    <property type="match status" value="1"/>
</dbReference>
<name>A0A4U1B162_9GAMM</name>
<dbReference type="PANTHER" id="PTHR42911:SF2">
    <property type="entry name" value="PROHIBITIN FAMILY PROTEIN"/>
    <property type="match status" value="1"/>
</dbReference>
<dbReference type="InterPro" id="IPR001107">
    <property type="entry name" value="Band_7"/>
</dbReference>
<evidence type="ECO:0000259" key="3">
    <source>
        <dbReference type="Pfam" id="PF01145"/>
    </source>
</evidence>
<comment type="subcellular location">
    <subcellularLocation>
        <location evidence="1">Membrane</location>
        <topology evidence="1">Single-pass membrane protein</topology>
    </subcellularLocation>
</comment>
<keyword evidence="2" id="KW-1133">Transmembrane helix</keyword>
<dbReference type="Gene3D" id="3.30.479.30">
    <property type="entry name" value="Band 7 domain"/>
    <property type="match status" value="1"/>
</dbReference>
<keyword evidence="2" id="KW-0472">Membrane</keyword>
<dbReference type="Proteomes" id="UP000307999">
    <property type="component" value="Unassembled WGS sequence"/>
</dbReference>
<dbReference type="AlphaFoldDB" id="A0A4U1B162"/>
<comment type="caution">
    <text evidence="4">The sequence shown here is derived from an EMBL/GenBank/DDBJ whole genome shotgun (WGS) entry which is preliminary data.</text>
</comment>
<protein>
    <recommendedName>
        <fullName evidence="3">Band 7 domain-containing protein</fullName>
    </recommendedName>
</protein>
<dbReference type="EMBL" id="SWDB01000051">
    <property type="protein sequence ID" value="TKB42974.1"/>
    <property type="molecule type" value="Genomic_DNA"/>
</dbReference>
<gene>
    <name evidence="4" type="ORF">E8M12_16195</name>
</gene>
<dbReference type="SUPFAM" id="SSF117892">
    <property type="entry name" value="Band 7/SPFH domain"/>
    <property type="match status" value="1"/>
</dbReference>
<feature type="transmembrane region" description="Helical" evidence="2">
    <location>
        <begin position="31"/>
        <end position="56"/>
    </location>
</feature>
<accession>A0A4U1B162</accession>
<reference evidence="4 5" key="1">
    <citation type="submission" date="2019-04" db="EMBL/GenBank/DDBJ databases">
        <title>Thalassotalea guangxiensis sp. nov., isolated from sediment of the coastal wetland.</title>
        <authorList>
            <person name="Zheng S."/>
            <person name="Zhang D."/>
        </authorList>
    </citation>
    <scope>NUCLEOTIDE SEQUENCE [LARGE SCALE GENOMIC DNA]</scope>
    <source>
        <strain evidence="4 5">ZS-4</strain>
    </source>
</reference>
<dbReference type="InterPro" id="IPR036013">
    <property type="entry name" value="Band_7/SPFH_dom_sf"/>
</dbReference>
<feature type="domain" description="Band 7" evidence="3">
    <location>
        <begin position="54"/>
        <end position="239"/>
    </location>
</feature>